<dbReference type="SUPFAM" id="SSF53448">
    <property type="entry name" value="Nucleotide-diphospho-sugar transferases"/>
    <property type="match status" value="1"/>
</dbReference>
<dbReference type="GeneID" id="35124853"/>
<feature type="domain" description="MobA-like NTP transferase" evidence="1">
    <location>
        <begin position="6"/>
        <end position="175"/>
    </location>
</feature>
<dbReference type="InterPro" id="IPR025877">
    <property type="entry name" value="MobA-like_NTP_Trfase"/>
</dbReference>
<dbReference type="EMBL" id="CP017768">
    <property type="protein sequence ID" value="AUB59240.1"/>
    <property type="molecule type" value="Genomic_DNA"/>
</dbReference>
<protein>
    <submittedName>
        <fullName evidence="2">Molybdopterin-guanine dinucleotide biosynthesis protein MobA</fullName>
    </submittedName>
</protein>
<dbReference type="Proteomes" id="UP000232631">
    <property type="component" value="Chromosome"/>
</dbReference>
<dbReference type="KEGG" id="msub:BK009_00190"/>
<organism evidence="2 3">
    <name type="scientific">Methanobacterium subterraneum</name>
    <dbReference type="NCBI Taxonomy" id="59277"/>
    <lineage>
        <taxon>Archaea</taxon>
        <taxon>Methanobacteriati</taxon>
        <taxon>Methanobacteriota</taxon>
        <taxon>Methanomada group</taxon>
        <taxon>Methanobacteria</taxon>
        <taxon>Methanobacteriales</taxon>
        <taxon>Methanobacteriaceae</taxon>
        <taxon>Methanobacterium</taxon>
    </lineage>
</organism>
<accession>A0A2H4VMF0</accession>
<dbReference type="Gene3D" id="3.90.550.10">
    <property type="entry name" value="Spore Coat Polysaccharide Biosynthesis Protein SpsA, Chain A"/>
    <property type="match status" value="1"/>
</dbReference>
<gene>
    <name evidence="2" type="ORF">BK009_00190</name>
</gene>
<evidence type="ECO:0000313" key="2">
    <source>
        <dbReference type="EMBL" id="AUB59240.1"/>
    </source>
</evidence>
<dbReference type="PANTHER" id="PTHR43777:SF1">
    <property type="entry name" value="MOLYBDENUM COFACTOR CYTIDYLYLTRANSFERASE"/>
    <property type="match status" value="1"/>
</dbReference>
<evidence type="ECO:0000259" key="1">
    <source>
        <dbReference type="Pfam" id="PF12804"/>
    </source>
</evidence>
<reference evidence="2 3" key="1">
    <citation type="submission" date="2016-10" db="EMBL/GenBank/DDBJ databases">
        <title>Comparative genomics between deep and shallow subseafloor isolates.</title>
        <authorList>
            <person name="Ishii S."/>
            <person name="Miller J.R."/>
            <person name="Sutton G."/>
            <person name="Suzuki S."/>
            <person name="Methe B."/>
            <person name="Inagaki F."/>
            <person name="Imachi H."/>
        </authorList>
    </citation>
    <scope>NUCLEOTIDE SEQUENCE [LARGE SCALE GENOMIC DNA]</scope>
    <source>
        <strain evidence="2 3">A8p</strain>
    </source>
</reference>
<dbReference type="RefSeq" id="WP_100908740.1">
    <property type="nucleotide sequence ID" value="NZ_CP017768.1"/>
</dbReference>
<dbReference type="AlphaFoldDB" id="A0A2H4VMF0"/>
<dbReference type="Pfam" id="PF12804">
    <property type="entry name" value="NTP_transf_3"/>
    <property type="match status" value="1"/>
</dbReference>
<proteinExistence type="predicted"/>
<evidence type="ECO:0000313" key="3">
    <source>
        <dbReference type="Proteomes" id="UP000232631"/>
    </source>
</evidence>
<dbReference type="GO" id="GO:0016779">
    <property type="term" value="F:nucleotidyltransferase activity"/>
    <property type="evidence" value="ECO:0007669"/>
    <property type="project" value="UniProtKB-ARBA"/>
</dbReference>
<dbReference type="PANTHER" id="PTHR43777">
    <property type="entry name" value="MOLYBDENUM COFACTOR CYTIDYLYLTRANSFERASE"/>
    <property type="match status" value="1"/>
</dbReference>
<sequence length="227" mass="25737">MKGVSCIITAAGKNRRMREDLKSKGMEIKHKLLLEINEDPLINFTVKNALQTDLKECIVVLGHFMDELYPALNDVNDNRLHIIENPDVDVELSQTLLNGVANSKYDYCLCLAGDQPTITIKTMQNLMDQLINSPHPENTVTILSRGKTGYLDSALGLGMPFACHSSLLKRYLHGEEDNLNPILRRMVSDGVELYGVSGQNELELININRYNDYLKVLKMWEKRMDSK</sequence>
<name>A0A2H4VMF0_9EURY</name>
<keyword evidence="3" id="KW-1185">Reference proteome</keyword>
<dbReference type="InterPro" id="IPR029044">
    <property type="entry name" value="Nucleotide-diphossugar_trans"/>
</dbReference>